<feature type="domain" description="Xylose isomerase-like TIM barrel" evidence="1">
    <location>
        <begin position="25"/>
        <end position="258"/>
    </location>
</feature>
<dbReference type="InterPro" id="IPR013022">
    <property type="entry name" value="Xyl_isomerase-like_TIM-brl"/>
</dbReference>
<keyword evidence="2" id="KW-0413">Isomerase</keyword>
<evidence type="ECO:0000259" key="1">
    <source>
        <dbReference type="Pfam" id="PF01261"/>
    </source>
</evidence>
<dbReference type="Proteomes" id="UP001579974">
    <property type="component" value="Unassembled WGS sequence"/>
</dbReference>
<evidence type="ECO:0000313" key="3">
    <source>
        <dbReference type="Proteomes" id="UP001579974"/>
    </source>
</evidence>
<dbReference type="GO" id="GO:0016853">
    <property type="term" value="F:isomerase activity"/>
    <property type="evidence" value="ECO:0007669"/>
    <property type="project" value="UniProtKB-KW"/>
</dbReference>
<protein>
    <submittedName>
        <fullName evidence="2">Sugar phosphate isomerase/epimerase family protein</fullName>
    </submittedName>
</protein>
<dbReference type="InterPro" id="IPR050312">
    <property type="entry name" value="IolE/XylAMocC-like"/>
</dbReference>
<reference evidence="2 3" key="1">
    <citation type="journal article" date="2024" name="Int. J. Mol. Sci.">
        <title>Exploration of Alicyclobacillus spp. Genome in Search of Antibiotic Resistance.</title>
        <authorList>
            <person name="Bucka-Kolendo J."/>
            <person name="Kiousi D.E."/>
            <person name="Dekowska A."/>
            <person name="Mikolajczuk-Szczyrba A."/>
            <person name="Karadedos D.M."/>
            <person name="Michael P."/>
            <person name="Galanis A."/>
            <person name="Sokolowska B."/>
        </authorList>
    </citation>
    <scope>NUCLEOTIDE SEQUENCE [LARGE SCALE GENOMIC DNA]</scope>
    <source>
        <strain evidence="2 3">KKP 3000</strain>
    </source>
</reference>
<dbReference type="PANTHER" id="PTHR12110">
    <property type="entry name" value="HYDROXYPYRUVATE ISOMERASE"/>
    <property type="match status" value="1"/>
</dbReference>
<dbReference type="RefSeq" id="WP_275476385.1">
    <property type="nucleotide sequence ID" value="NZ_CP162940.1"/>
</dbReference>
<organism evidence="2 3">
    <name type="scientific">Alicyclobacillus fastidiosus</name>
    <dbReference type="NCBI Taxonomy" id="392011"/>
    <lineage>
        <taxon>Bacteria</taxon>
        <taxon>Bacillati</taxon>
        <taxon>Bacillota</taxon>
        <taxon>Bacilli</taxon>
        <taxon>Bacillales</taxon>
        <taxon>Alicyclobacillaceae</taxon>
        <taxon>Alicyclobacillus</taxon>
    </lineage>
</organism>
<proteinExistence type="predicted"/>
<dbReference type="EMBL" id="JBDXSU010000004">
    <property type="protein sequence ID" value="MFB5189799.1"/>
    <property type="molecule type" value="Genomic_DNA"/>
</dbReference>
<dbReference type="Pfam" id="PF01261">
    <property type="entry name" value="AP_endonuc_2"/>
    <property type="match status" value="1"/>
</dbReference>
<dbReference type="InterPro" id="IPR036237">
    <property type="entry name" value="Xyl_isomerase-like_sf"/>
</dbReference>
<keyword evidence="3" id="KW-1185">Reference proteome</keyword>
<gene>
    <name evidence="2" type="ORF">KKP3000_003187</name>
</gene>
<dbReference type="SUPFAM" id="SSF51658">
    <property type="entry name" value="Xylose isomerase-like"/>
    <property type="match status" value="1"/>
</dbReference>
<dbReference type="PANTHER" id="PTHR12110:SF48">
    <property type="entry name" value="BLL3656 PROTEIN"/>
    <property type="match status" value="1"/>
</dbReference>
<evidence type="ECO:0000313" key="2">
    <source>
        <dbReference type="EMBL" id="MFB5189799.1"/>
    </source>
</evidence>
<dbReference type="Gene3D" id="3.20.20.150">
    <property type="entry name" value="Divalent-metal-dependent TIM barrel enzymes"/>
    <property type="match status" value="1"/>
</dbReference>
<name>A0ABV5AC12_9BACL</name>
<sequence>MFPFRIALNSSTLRPFNLNVVEQLKIASEAGYEGIELWMADIMSYLENGGSTHALTEYMNDLGISCVNAIAFFRWSDRDGIQREAALDQARKEMEILADLGCPAVAAPPFGDLEGLTFREISGYFARLYEIGRVTGVEPYLEFWGKAAHLSRISEAMLVLMESGVPNGKMLIDPFHMYTGGSSLDQLAYINGASVGIVHVNDYPDGFDRKTIMDKDRLFPGEGVMPSKKFAELLNGIGYSGFLSLELFIEHFGDQSALEVAQYGLNQIKAAYAL</sequence>
<comment type="caution">
    <text evidence="2">The sequence shown here is derived from an EMBL/GenBank/DDBJ whole genome shotgun (WGS) entry which is preliminary data.</text>
</comment>
<accession>A0ABV5AC12</accession>